<dbReference type="EMBL" id="CP060782">
    <property type="protein sequence ID" value="QNP46598.1"/>
    <property type="molecule type" value="Genomic_DNA"/>
</dbReference>
<evidence type="ECO:0000256" key="1">
    <source>
        <dbReference type="SAM" id="SignalP"/>
    </source>
</evidence>
<dbReference type="Proteomes" id="UP000516105">
    <property type="component" value="Chromosome"/>
</dbReference>
<accession>A0ABX6TCW4</accession>
<keyword evidence="3" id="KW-1185">Reference proteome</keyword>
<dbReference type="Pfam" id="PF11720">
    <property type="entry name" value="Inhibitor_I78"/>
    <property type="match status" value="1"/>
</dbReference>
<proteinExistence type="predicted"/>
<keyword evidence="1" id="KW-0732">Signal</keyword>
<name>A0ABX6TCW4_9SPHN</name>
<dbReference type="RefSeq" id="WP_187709551.1">
    <property type="nucleotide sequence ID" value="NZ_CP060782.1"/>
</dbReference>
<feature type="chain" id="PRO_5045423164" evidence="1">
    <location>
        <begin position="21"/>
        <end position="93"/>
    </location>
</feature>
<reference evidence="2 3" key="1">
    <citation type="submission" date="2020-08" db="EMBL/GenBank/DDBJ databases">
        <title>Genome sequence of Sphingomonas sediminicola KACC 15039T.</title>
        <authorList>
            <person name="Hyun D.-W."/>
            <person name="Bae J.-W."/>
        </authorList>
    </citation>
    <scope>NUCLEOTIDE SEQUENCE [LARGE SCALE GENOMIC DNA]</scope>
    <source>
        <strain evidence="2 3">KACC 15039</strain>
    </source>
</reference>
<dbReference type="PROSITE" id="PS51257">
    <property type="entry name" value="PROKAR_LIPOPROTEIN"/>
    <property type="match status" value="1"/>
</dbReference>
<evidence type="ECO:0000313" key="2">
    <source>
        <dbReference type="EMBL" id="QNP46598.1"/>
    </source>
</evidence>
<dbReference type="Gene3D" id="3.30.10.10">
    <property type="entry name" value="Trypsin Inhibitor V, subunit A"/>
    <property type="match status" value="1"/>
</dbReference>
<sequence length="93" mass="9566">MRKLVVLAPLLAAACSTVPADGPALAGSCSNKGLSAFAGQDATADIGAEIMSKSGAHVLRWVPNGSVVTMEFSADRVTIYLDANNKIERVSCS</sequence>
<organism evidence="2 3">
    <name type="scientific">Sphingomonas sediminicola</name>
    <dbReference type="NCBI Taxonomy" id="386874"/>
    <lineage>
        <taxon>Bacteria</taxon>
        <taxon>Pseudomonadati</taxon>
        <taxon>Pseudomonadota</taxon>
        <taxon>Alphaproteobacteria</taxon>
        <taxon>Sphingomonadales</taxon>
        <taxon>Sphingomonadaceae</taxon>
        <taxon>Sphingomonas</taxon>
    </lineage>
</organism>
<protein>
    <submittedName>
        <fullName evidence="2">Peptidase inhibitor I78</fullName>
    </submittedName>
</protein>
<feature type="signal peptide" evidence="1">
    <location>
        <begin position="1"/>
        <end position="20"/>
    </location>
</feature>
<dbReference type="InterPro" id="IPR021719">
    <property type="entry name" value="Prot_inh_I78"/>
</dbReference>
<evidence type="ECO:0000313" key="3">
    <source>
        <dbReference type="Proteomes" id="UP000516105"/>
    </source>
</evidence>
<gene>
    <name evidence="2" type="ORF">H9L14_05610</name>
</gene>